<dbReference type="RefSeq" id="WP_158902236.1">
    <property type="nucleotide sequence ID" value="NZ_CP035733.1"/>
</dbReference>
<gene>
    <name evidence="1" type="ORF">EUU25_14670</name>
</gene>
<accession>A0A6I6LBD0</accession>
<reference evidence="2" key="1">
    <citation type="submission" date="2019-01" db="EMBL/GenBank/DDBJ databases">
        <title>Sphingorhabdus lacus sp.nov., isolated from an oligotrophic freshwater lake.</title>
        <authorList>
            <person name="Park M."/>
        </authorList>
    </citation>
    <scope>NUCLEOTIDE SEQUENCE [LARGE SCALE GENOMIC DNA]</scope>
    <source>
        <strain evidence="2">IMCC1753</strain>
    </source>
</reference>
<dbReference type="AlphaFoldDB" id="A0A6I6LBD0"/>
<name>A0A6I6LBD0_9SPHN</name>
<sequence>MRALSADYAECVLGYQNRVALAREFLVKDLPSESLPKGKFSRLINGECLVKVAKPENGIQMTFPGELYRYALAGALMRKDFGQTSFADFSKVPPLQHRPFPILDETAVPKKKKKADEFREEYRLAWLDGFMARYAECVVRRIPQESRDLLASEVASVQEKDNFGVMADALSKCMPEGRTIRFGKEMLRGSVAVAYYRLADAATKLAAEPAGTAAPLQTVPNPD</sequence>
<dbReference type="KEGG" id="slaa:EUU25_14670"/>
<dbReference type="Proteomes" id="UP000428803">
    <property type="component" value="Chromosome"/>
</dbReference>
<keyword evidence="2" id="KW-1185">Reference proteome</keyword>
<proteinExistence type="predicted"/>
<organism evidence="1 2">
    <name type="scientific">Sphingorhabdus lacus</name>
    <dbReference type="NCBI Taxonomy" id="392610"/>
    <lineage>
        <taxon>Bacteria</taxon>
        <taxon>Pseudomonadati</taxon>
        <taxon>Pseudomonadota</taxon>
        <taxon>Alphaproteobacteria</taxon>
        <taxon>Sphingomonadales</taxon>
        <taxon>Sphingomonadaceae</taxon>
        <taxon>Sphingorhabdus</taxon>
    </lineage>
</organism>
<dbReference type="EMBL" id="CP035733">
    <property type="protein sequence ID" value="QGY81751.1"/>
    <property type="molecule type" value="Genomic_DNA"/>
</dbReference>
<dbReference type="OrthoDB" id="7594653at2"/>
<evidence type="ECO:0000313" key="2">
    <source>
        <dbReference type="Proteomes" id="UP000428803"/>
    </source>
</evidence>
<evidence type="ECO:0000313" key="1">
    <source>
        <dbReference type="EMBL" id="QGY81751.1"/>
    </source>
</evidence>
<protein>
    <submittedName>
        <fullName evidence="1">Uncharacterized protein</fullName>
    </submittedName>
</protein>